<protein>
    <submittedName>
        <fullName evidence="3">DUF1566 domain-containing protein</fullName>
    </submittedName>
</protein>
<proteinExistence type="predicted"/>
<dbReference type="Proteomes" id="UP000594464">
    <property type="component" value="Chromosome"/>
</dbReference>
<accession>A0A7T0G463</accession>
<dbReference type="Pfam" id="PF07603">
    <property type="entry name" value="Lcl_C"/>
    <property type="match status" value="1"/>
</dbReference>
<dbReference type="EMBL" id="CP048620">
    <property type="protein sequence ID" value="QPJ66155.1"/>
    <property type="molecule type" value="Genomic_DNA"/>
</dbReference>
<dbReference type="KEGG" id="nva:G3M78_12425"/>
<dbReference type="PANTHER" id="PTHR35812">
    <property type="entry name" value="LIPOPROTEIN"/>
    <property type="match status" value="1"/>
</dbReference>
<evidence type="ECO:0000259" key="2">
    <source>
        <dbReference type="Pfam" id="PF07603"/>
    </source>
</evidence>
<evidence type="ECO:0000313" key="3">
    <source>
        <dbReference type="EMBL" id="QPJ66155.1"/>
    </source>
</evidence>
<sequence>MQIVILLFALFGFNIAPAYAGCEKEEVCSMIGTMGHFDILNQCPNAGPMLAECKKVNEAILEDLQAPNFVDNGDGTISDTTNKLLWAKTGLREEGALVRATFKDAKKLAFKSNIGGKFGWRLPTLVELKTLLFEERIINASGKKAWINPLFDDGTGHYYWTSTSCAEISVIEDRYQKKICQQGEQAVWLVHFNINAVFWHHTTADNYHIWTVQELK</sequence>
<dbReference type="InterPro" id="IPR011460">
    <property type="entry name" value="Lcl_C"/>
</dbReference>
<keyword evidence="1" id="KW-0732">Signal</keyword>
<dbReference type="PANTHER" id="PTHR35812:SF1">
    <property type="entry name" value="LIPOPROTEIN"/>
    <property type="match status" value="1"/>
</dbReference>
<feature type="domain" description="Lcl C-terminal" evidence="2">
    <location>
        <begin position="75"/>
        <end position="212"/>
    </location>
</feature>
<reference evidence="4" key="1">
    <citation type="submission" date="2020-02" db="EMBL/GenBank/DDBJ databases">
        <title>Genomic and physiological characterization of two novel Nitrospinaceae genera.</title>
        <authorList>
            <person name="Mueller A.J."/>
            <person name="Jung M.-Y."/>
            <person name="Strachan C.R."/>
            <person name="Herbold C.W."/>
            <person name="Kirkegaard R.H."/>
            <person name="Daims H."/>
        </authorList>
    </citation>
    <scope>NUCLEOTIDE SEQUENCE [LARGE SCALE GENOMIC DNA]</scope>
</reference>
<evidence type="ECO:0000313" key="4">
    <source>
        <dbReference type="Proteomes" id="UP000594464"/>
    </source>
</evidence>
<name>A0A7T0G463_9BACT</name>
<organism evidence="3 4">
    <name type="scientific">Candidatus Nitrohelix vancouverensis</name>
    <dbReference type="NCBI Taxonomy" id="2705534"/>
    <lineage>
        <taxon>Bacteria</taxon>
        <taxon>Pseudomonadati</taxon>
        <taxon>Nitrospinota/Tectimicrobiota group</taxon>
        <taxon>Nitrospinota</taxon>
        <taxon>Nitrospinia</taxon>
        <taxon>Nitrospinales</taxon>
        <taxon>Nitrospinaceae</taxon>
        <taxon>Candidatus Nitrohelix</taxon>
    </lineage>
</organism>
<feature type="chain" id="PRO_5033059294" evidence="1">
    <location>
        <begin position="21"/>
        <end position="216"/>
    </location>
</feature>
<dbReference type="AlphaFoldDB" id="A0A7T0G463"/>
<evidence type="ECO:0000256" key="1">
    <source>
        <dbReference type="SAM" id="SignalP"/>
    </source>
</evidence>
<gene>
    <name evidence="3" type="ORF">G3M78_12425</name>
</gene>
<feature type="signal peptide" evidence="1">
    <location>
        <begin position="1"/>
        <end position="20"/>
    </location>
</feature>